<dbReference type="InterPro" id="IPR000425">
    <property type="entry name" value="MIP"/>
</dbReference>
<feature type="transmembrane region" description="Helical" evidence="7">
    <location>
        <begin position="244"/>
        <end position="262"/>
    </location>
</feature>
<evidence type="ECO:0000256" key="1">
    <source>
        <dbReference type="ARBA" id="ARBA00004141"/>
    </source>
</evidence>
<dbReference type="GO" id="GO:0015250">
    <property type="term" value="F:water channel activity"/>
    <property type="evidence" value="ECO:0007669"/>
    <property type="project" value="TreeGrafter"/>
</dbReference>
<dbReference type="PANTHER" id="PTHR19139">
    <property type="entry name" value="AQUAPORIN TRANSPORTER"/>
    <property type="match status" value="1"/>
</dbReference>
<dbReference type="CDD" id="cd00333">
    <property type="entry name" value="MIP"/>
    <property type="match status" value="1"/>
</dbReference>
<sequence>MTTSANELANWTGHFDQHGSLLVSRSKLSVKNRTMADHSFQIGHHEIKTVAFWKAVSAEILATAILMIVQCSTPLKWPGNNDSGTTVQIALGMGFVVMCLAESVGHISGAQMNPAVAIAMFLAQKISLLRAILYVVAQCIGAIAGSGLVYVVTSPNATGNFATTTVNPLLSPAQGMVVEMYLTFILVFVIFGATDSARKLTMPGIAIGLTVAMDVLSGINHTGASMNPARSLGPAVYVNIWTDHWVYWVGPILGGALATLVYRYGFNPVKQEDENCKTEVIKEQELRHVVEEVFGRFRPEVTGARENGNI</sequence>
<dbReference type="PANTHER" id="PTHR19139:SF199">
    <property type="entry name" value="MIP17260P"/>
    <property type="match status" value="1"/>
</dbReference>
<dbReference type="InterPro" id="IPR023271">
    <property type="entry name" value="Aquaporin-like"/>
</dbReference>
<feature type="transmembrane region" description="Helical" evidence="7">
    <location>
        <begin position="173"/>
        <end position="193"/>
    </location>
</feature>
<evidence type="ECO:0000313" key="8">
    <source>
        <dbReference type="Proteomes" id="UP000085678"/>
    </source>
</evidence>
<feature type="transmembrane region" description="Helical" evidence="7">
    <location>
        <begin position="51"/>
        <end position="69"/>
    </location>
</feature>
<feature type="transmembrane region" description="Helical" evidence="7">
    <location>
        <begin position="205"/>
        <end position="224"/>
    </location>
</feature>
<keyword evidence="6" id="KW-0813">Transport</keyword>
<dbReference type="NCBIfam" id="TIGR00861">
    <property type="entry name" value="MIP"/>
    <property type="match status" value="1"/>
</dbReference>
<protein>
    <submittedName>
        <fullName evidence="9">Aquaporin AQPAe.a</fullName>
    </submittedName>
</protein>
<organism evidence="8 9">
    <name type="scientific">Lingula anatina</name>
    <name type="common">Brachiopod</name>
    <name type="synonym">Lingula unguis</name>
    <dbReference type="NCBI Taxonomy" id="7574"/>
    <lineage>
        <taxon>Eukaryota</taxon>
        <taxon>Metazoa</taxon>
        <taxon>Spiralia</taxon>
        <taxon>Lophotrochozoa</taxon>
        <taxon>Brachiopoda</taxon>
        <taxon>Linguliformea</taxon>
        <taxon>Lingulata</taxon>
        <taxon>Lingulida</taxon>
        <taxon>Linguloidea</taxon>
        <taxon>Lingulidae</taxon>
        <taxon>Lingula</taxon>
    </lineage>
</organism>
<dbReference type="SUPFAM" id="SSF81338">
    <property type="entry name" value="Aquaporin-like"/>
    <property type="match status" value="1"/>
</dbReference>
<accession>A0A1S3HW64</accession>
<proteinExistence type="inferred from homology"/>
<keyword evidence="4 7" id="KW-1133">Transmembrane helix</keyword>
<dbReference type="KEGG" id="lak:106158738"/>
<dbReference type="GO" id="GO:0005886">
    <property type="term" value="C:plasma membrane"/>
    <property type="evidence" value="ECO:0007669"/>
    <property type="project" value="TreeGrafter"/>
</dbReference>
<dbReference type="GeneID" id="106158738"/>
<evidence type="ECO:0000256" key="4">
    <source>
        <dbReference type="ARBA" id="ARBA00022989"/>
    </source>
</evidence>
<dbReference type="InterPro" id="IPR034294">
    <property type="entry name" value="Aquaporin_transptr"/>
</dbReference>
<keyword evidence="8" id="KW-1185">Reference proteome</keyword>
<dbReference type="RefSeq" id="XP_013390275.1">
    <property type="nucleotide sequence ID" value="XM_013534821.1"/>
</dbReference>
<evidence type="ECO:0000256" key="7">
    <source>
        <dbReference type="SAM" id="Phobius"/>
    </source>
</evidence>
<keyword evidence="3 6" id="KW-0812">Transmembrane</keyword>
<feature type="transmembrane region" description="Helical" evidence="7">
    <location>
        <begin position="131"/>
        <end position="153"/>
    </location>
</feature>
<comment type="subcellular location">
    <subcellularLocation>
        <location evidence="1">Membrane</location>
        <topology evidence="1">Multi-pass membrane protein</topology>
    </subcellularLocation>
</comment>
<evidence type="ECO:0000313" key="9">
    <source>
        <dbReference type="RefSeq" id="XP_013390275.1"/>
    </source>
</evidence>
<evidence type="ECO:0000256" key="2">
    <source>
        <dbReference type="ARBA" id="ARBA00006175"/>
    </source>
</evidence>
<dbReference type="AlphaFoldDB" id="A0A1S3HW64"/>
<dbReference type="Pfam" id="PF00230">
    <property type="entry name" value="MIP"/>
    <property type="match status" value="1"/>
</dbReference>
<name>A0A1S3HW64_LINAN</name>
<gene>
    <name evidence="9" type="primary">LOC106158738</name>
</gene>
<dbReference type="OrthoDB" id="3222at2759"/>
<evidence type="ECO:0000256" key="6">
    <source>
        <dbReference type="RuleBase" id="RU000477"/>
    </source>
</evidence>
<keyword evidence="5 7" id="KW-0472">Membrane</keyword>
<evidence type="ECO:0000256" key="3">
    <source>
        <dbReference type="ARBA" id="ARBA00022692"/>
    </source>
</evidence>
<feature type="transmembrane region" description="Helical" evidence="7">
    <location>
        <begin position="89"/>
        <end position="110"/>
    </location>
</feature>
<dbReference type="STRING" id="7574.A0A1S3HW64"/>
<reference evidence="9" key="1">
    <citation type="submission" date="2025-08" db="UniProtKB">
        <authorList>
            <consortium name="RefSeq"/>
        </authorList>
    </citation>
    <scope>IDENTIFICATION</scope>
    <source>
        <tissue evidence="9">Gonads</tissue>
    </source>
</reference>
<comment type="similarity">
    <text evidence="2 6">Belongs to the MIP/aquaporin (TC 1.A.8) family.</text>
</comment>
<evidence type="ECO:0000256" key="5">
    <source>
        <dbReference type="ARBA" id="ARBA00023136"/>
    </source>
</evidence>
<dbReference type="Gene3D" id="1.20.1080.10">
    <property type="entry name" value="Glycerol uptake facilitator protein"/>
    <property type="match status" value="1"/>
</dbReference>
<dbReference type="PRINTS" id="PR00783">
    <property type="entry name" value="MINTRINSICP"/>
</dbReference>
<dbReference type="Proteomes" id="UP000085678">
    <property type="component" value="Unplaced"/>
</dbReference>
<dbReference type="InParanoid" id="A0A1S3HW64"/>